<protein>
    <submittedName>
        <fullName evidence="2">Acyl carrier protein</fullName>
    </submittedName>
</protein>
<evidence type="ECO:0000313" key="2">
    <source>
        <dbReference type="EMBL" id="ANF57050.1"/>
    </source>
</evidence>
<dbReference type="InterPro" id="IPR036736">
    <property type="entry name" value="ACP-like_sf"/>
</dbReference>
<keyword evidence="3" id="KW-1185">Reference proteome</keyword>
<reference evidence="2 3" key="1">
    <citation type="submission" date="2016-04" db="EMBL/GenBank/DDBJ databases">
        <title>Complete Genome Sequence of Halotalea alkalilenta IHB B 13600.</title>
        <authorList>
            <person name="Swarnkar M.K."/>
            <person name="Sharma A."/>
            <person name="Kaushal K."/>
            <person name="Soni R."/>
            <person name="Rana S."/>
            <person name="Singh A.K."/>
            <person name="Gulati A."/>
        </authorList>
    </citation>
    <scope>NUCLEOTIDE SEQUENCE [LARGE SCALE GENOMIC DNA]</scope>
    <source>
        <strain evidence="2 3">IHB B 13600</strain>
    </source>
</reference>
<feature type="domain" description="Carrier" evidence="1">
    <location>
        <begin position="10"/>
        <end position="85"/>
    </location>
</feature>
<gene>
    <name evidence="2" type="ORF">A5892_05865</name>
</gene>
<dbReference type="Pfam" id="PF00550">
    <property type="entry name" value="PP-binding"/>
    <property type="match status" value="1"/>
</dbReference>
<organism evidence="2 3">
    <name type="scientific">Halotalea alkalilenta</name>
    <dbReference type="NCBI Taxonomy" id="376489"/>
    <lineage>
        <taxon>Bacteria</taxon>
        <taxon>Pseudomonadati</taxon>
        <taxon>Pseudomonadota</taxon>
        <taxon>Gammaproteobacteria</taxon>
        <taxon>Oceanospirillales</taxon>
        <taxon>Halomonadaceae</taxon>
        <taxon>Halotalea</taxon>
    </lineage>
</organism>
<dbReference type="NCBIfam" id="NF003757">
    <property type="entry name" value="PRK05350.1"/>
    <property type="match status" value="1"/>
</dbReference>
<dbReference type="SUPFAM" id="SSF47336">
    <property type="entry name" value="ACP-like"/>
    <property type="match status" value="1"/>
</dbReference>
<dbReference type="PROSITE" id="PS50075">
    <property type="entry name" value="CARRIER"/>
    <property type="match status" value="1"/>
</dbReference>
<dbReference type="KEGG" id="haa:A5892_05865"/>
<dbReference type="STRING" id="376489.A5892_05865"/>
<evidence type="ECO:0000313" key="3">
    <source>
        <dbReference type="Proteomes" id="UP000077875"/>
    </source>
</evidence>
<dbReference type="Proteomes" id="UP000077875">
    <property type="component" value="Chromosome"/>
</dbReference>
<dbReference type="EMBL" id="CP015243">
    <property type="protein sequence ID" value="ANF57050.1"/>
    <property type="molecule type" value="Genomic_DNA"/>
</dbReference>
<dbReference type="InterPro" id="IPR009081">
    <property type="entry name" value="PP-bd_ACP"/>
</dbReference>
<proteinExistence type="predicted"/>
<evidence type="ECO:0000259" key="1">
    <source>
        <dbReference type="PROSITE" id="PS50075"/>
    </source>
</evidence>
<sequence>MSTELPAAANDALALVRSKLVELFDLEAADVTLEARLYEDLDIDSIDAVDLIVELKKYTGKRIDPADFKAVRTVGDIVTALGKINQR</sequence>
<dbReference type="Gene3D" id="1.10.1200.10">
    <property type="entry name" value="ACP-like"/>
    <property type="match status" value="1"/>
</dbReference>
<dbReference type="RefSeq" id="WP_064122007.1">
    <property type="nucleotide sequence ID" value="NZ_CP015243.1"/>
</dbReference>
<accession>A0A172YCR9</accession>
<name>A0A172YCR9_9GAMM</name>
<dbReference type="AlphaFoldDB" id="A0A172YCR9"/>